<evidence type="ECO:0000256" key="3">
    <source>
        <dbReference type="ARBA" id="ARBA00022617"/>
    </source>
</evidence>
<protein>
    <recommendedName>
        <fullName evidence="13">Cytochrome P450</fullName>
    </recommendedName>
</protein>
<dbReference type="Gene3D" id="1.10.630.10">
    <property type="entry name" value="Cytochrome P450"/>
    <property type="match status" value="1"/>
</dbReference>
<dbReference type="Proteomes" id="UP000077202">
    <property type="component" value="Unassembled WGS sequence"/>
</dbReference>
<dbReference type="PANTHER" id="PTHR47946">
    <property type="entry name" value="CYTOCHROME P450 78A7-RELATED"/>
    <property type="match status" value="1"/>
</dbReference>
<feature type="transmembrane region" description="Helical" evidence="10">
    <location>
        <begin position="6"/>
        <end position="23"/>
    </location>
</feature>
<evidence type="ECO:0000256" key="5">
    <source>
        <dbReference type="ARBA" id="ARBA00023002"/>
    </source>
</evidence>
<evidence type="ECO:0000256" key="6">
    <source>
        <dbReference type="ARBA" id="ARBA00023004"/>
    </source>
</evidence>
<keyword evidence="6 8" id="KW-0408">Iron</keyword>
<dbReference type="InterPro" id="IPR017972">
    <property type="entry name" value="Cyt_P450_CS"/>
</dbReference>
<dbReference type="GO" id="GO:0005506">
    <property type="term" value="F:iron ion binding"/>
    <property type="evidence" value="ECO:0007669"/>
    <property type="project" value="InterPro"/>
</dbReference>
<evidence type="ECO:0000256" key="7">
    <source>
        <dbReference type="ARBA" id="ARBA00023033"/>
    </source>
</evidence>
<gene>
    <name evidence="11" type="ORF">AXG93_4831s1270</name>
</gene>
<feature type="binding site" description="axial binding residue" evidence="8">
    <location>
        <position position="483"/>
    </location>
    <ligand>
        <name>heme</name>
        <dbReference type="ChEBI" id="CHEBI:30413"/>
    </ligand>
    <ligandPart>
        <name>Fe</name>
        <dbReference type="ChEBI" id="CHEBI:18248"/>
    </ligandPart>
</feature>
<keyword evidence="5 9" id="KW-0560">Oxidoreductase</keyword>
<comment type="cofactor">
    <cofactor evidence="1 8">
        <name>heme</name>
        <dbReference type="ChEBI" id="CHEBI:30413"/>
    </cofactor>
</comment>
<accession>A0A176W8H0</accession>
<sequence>MSIDGVMSGGAGGFWMFALPLLTKGGRSTLNEQGHCGMTILTLGVICAFILLLFWAGPGGAAWALYRGRKPIPGPRGFPIVGSLMDMGSKAHRTLSELAEIHCAKRLMALSMGSTRLIVASTPASAREILHSTAFSDRPIKQSAQQLLFARAIGFAPHGEYWRRLRRIAANHLFSPKRITAHEPSRQQEFKRVIGFLHEQIQERPDETVQIRSYLQHAALNNIMGGVFGRLYDFQSSEGIQLKEMVREGFELLGAFNWADHLPLLQPFDPQNIHQRCSELVIKVVAFVQNIIDEHRSRGASSEDCSAYGDFVDILLGMQGEDKLSDADMISVLWEMIFRGTDTTAILTEWVMAELVKNPEIQARLRNELRSIVGDEDNVSESHISRASFLQAVVKETLRLHPPGPLLSWARLSNRDVNIAGHFVPAGTTAMVNMWSITHDPKVWERPLEFRPERFVVADGGIDFDVKGSDLRLAPFGAGRRVCPGRALGMATVQMWVAKLVMEFEWRSSPEHGVCLDEVLKLSSEMRIPLTVCLTKL</sequence>
<dbReference type="InterPro" id="IPR002401">
    <property type="entry name" value="Cyt_P450_E_grp-I"/>
</dbReference>
<dbReference type="SMR" id="A0A176W8H0"/>
<dbReference type="InterPro" id="IPR001128">
    <property type="entry name" value="Cyt_P450"/>
</dbReference>
<comment type="caution">
    <text evidence="11">The sequence shown here is derived from an EMBL/GenBank/DDBJ whole genome shotgun (WGS) entry which is preliminary data.</text>
</comment>
<organism evidence="11 12">
    <name type="scientific">Marchantia polymorpha subsp. ruderalis</name>
    <dbReference type="NCBI Taxonomy" id="1480154"/>
    <lineage>
        <taxon>Eukaryota</taxon>
        <taxon>Viridiplantae</taxon>
        <taxon>Streptophyta</taxon>
        <taxon>Embryophyta</taxon>
        <taxon>Marchantiophyta</taxon>
        <taxon>Marchantiopsida</taxon>
        <taxon>Marchantiidae</taxon>
        <taxon>Marchantiales</taxon>
        <taxon>Marchantiaceae</taxon>
        <taxon>Marchantia</taxon>
    </lineage>
</organism>
<evidence type="ECO:0000313" key="11">
    <source>
        <dbReference type="EMBL" id="OAE29367.1"/>
    </source>
</evidence>
<evidence type="ECO:0000256" key="8">
    <source>
        <dbReference type="PIRSR" id="PIRSR602401-1"/>
    </source>
</evidence>
<name>A0A176W8H0_MARPO</name>
<keyword evidence="10" id="KW-0472">Membrane</keyword>
<evidence type="ECO:0000256" key="9">
    <source>
        <dbReference type="RuleBase" id="RU000461"/>
    </source>
</evidence>
<comment type="similarity">
    <text evidence="2 9">Belongs to the cytochrome P450 family.</text>
</comment>
<dbReference type="GO" id="GO:0004497">
    <property type="term" value="F:monooxygenase activity"/>
    <property type="evidence" value="ECO:0007669"/>
    <property type="project" value="UniProtKB-KW"/>
</dbReference>
<dbReference type="GO" id="GO:0016705">
    <property type="term" value="F:oxidoreductase activity, acting on paired donors, with incorporation or reduction of molecular oxygen"/>
    <property type="evidence" value="ECO:0007669"/>
    <property type="project" value="InterPro"/>
</dbReference>
<evidence type="ECO:0000256" key="2">
    <source>
        <dbReference type="ARBA" id="ARBA00010617"/>
    </source>
</evidence>
<keyword evidence="12" id="KW-1185">Reference proteome</keyword>
<reference evidence="11" key="1">
    <citation type="submission" date="2016-03" db="EMBL/GenBank/DDBJ databases">
        <title>Mechanisms controlling the formation of the plant cell surface in tip-growing cells are functionally conserved among land plants.</title>
        <authorList>
            <person name="Honkanen S."/>
            <person name="Jones V.A."/>
            <person name="Morieri G."/>
            <person name="Champion C."/>
            <person name="Hetherington A.J."/>
            <person name="Kelly S."/>
            <person name="Saint-Marcoux D."/>
            <person name="Proust H."/>
            <person name="Prescott H."/>
            <person name="Dolan L."/>
        </authorList>
    </citation>
    <scope>NUCLEOTIDE SEQUENCE [LARGE SCALE GENOMIC DNA]</scope>
    <source>
        <tissue evidence="11">Whole gametophyte</tissue>
    </source>
</reference>
<evidence type="ECO:0000256" key="4">
    <source>
        <dbReference type="ARBA" id="ARBA00022723"/>
    </source>
</evidence>
<keyword evidence="7 9" id="KW-0503">Monooxygenase</keyword>
<dbReference type="Pfam" id="PF00067">
    <property type="entry name" value="p450"/>
    <property type="match status" value="1"/>
</dbReference>
<dbReference type="InterPro" id="IPR051996">
    <property type="entry name" value="Cytochrome_P450_78A"/>
</dbReference>
<dbReference type="PROSITE" id="PS00086">
    <property type="entry name" value="CYTOCHROME_P450"/>
    <property type="match status" value="1"/>
</dbReference>
<dbReference type="AlphaFoldDB" id="A0A176W8H0"/>
<proteinExistence type="inferred from homology"/>
<dbReference type="SUPFAM" id="SSF48264">
    <property type="entry name" value="Cytochrome P450"/>
    <property type="match status" value="1"/>
</dbReference>
<dbReference type="EMBL" id="LVLJ01001470">
    <property type="protein sequence ID" value="OAE29367.1"/>
    <property type="molecule type" value="Genomic_DNA"/>
</dbReference>
<keyword evidence="10" id="KW-1133">Transmembrane helix</keyword>
<evidence type="ECO:0008006" key="13">
    <source>
        <dbReference type="Google" id="ProtNLM"/>
    </source>
</evidence>
<feature type="transmembrane region" description="Helical" evidence="10">
    <location>
        <begin position="35"/>
        <end position="57"/>
    </location>
</feature>
<keyword evidence="4 8" id="KW-0479">Metal-binding</keyword>
<dbReference type="PRINTS" id="PR00385">
    <property type="entry name" value="P450"/>
</dbReference>
<keyword evidence="10" id="KW-0812">Transmembrane</keyword>
<dbReference type="InterPro" id="IPR036396">
    <property type="entry name" value="Cyt_P450_sf"/>
</dbReference>
<dbReference type="FunFam" id="1.10.630.10:FF:000016">
    <property type="entry name" value="Cytochrome P450 78A5"/>
    <property type="match status" value="1"/>
</dbReference>
<dbReference type="GO" id="GO:0020037">
    <property type="term" value="F:heme binding"/>
    <property type="evidence" value="ECO:0007669"/>
    <property type="project" value="InterPro"/>
</dbReference>
<evidence type="ECO:0000256" key="10">
    <source>
        <dbReference type="SAM" id="Phobius"/>
    </source>
</evidence>
<evidence type="ECO:0000256" key="1">
    <source>
        <dbReference type="ARBA" id="ARBA00001971"/>
    </source>
</evidence>
<evidence type="ECO:0000313" key="12">
    <source>
        <dbReference type="Proteomes" id="UP000077202"/>
    </source>
</evidence>
<dbReference type="PRINTS" id="PR00463">
    <property type="entry name" value="EP450I"/>
</dbReference>
<keyword evidence="3 8" id="KW-0349">Heme</keyword>
<dbReference type="PANTHER" id="PTHR47946:SF6">
    <property type="entry name" value="CYTOCHROME P450 78A7"/>
    <property type="match status" value="1"/>
</dbReference>